<dbReference type="PANTHER" id="PTHR43240:SF5">
    <property type="entry name" value="1,4-DIHYDROXY-2-NAPHTHOYL-COA THIOESTERASE 1"/>
    <property type="match status" value="1"/>
</dbReference>
<evidence type="ECO:0000256" key="1">
    <source>
        <dbReference type="ARBA" id="ARBA00008324"/>
    </source>
</evidence>
<dbReference type="InterPro" id="IPR006683">
    <property type="entry name" value="Thioestr_dom"/>
</dbReference>
<keyword evidence="2" id="KW-0378">Hydrolase</keyword>
<evidence type="ECO:0000313" key="5">
    <source>
        <dbReference type="Proteomes" id="UP000420562"/>
    </source>
</evidence>
<dbReference type="InterPro" id="IPR003736">
    <property type="entry name" value="PAAI_dom"/>
</dbReference>
<dbReference type="GO" id="GO:0005829">
    <property type="term" value="C:cytosol"/>
    <property type="evidence" value="ECO:0007669"/>
    <property type="project" value="TreeGrafter"/>
</dbReference>
<sequence length="141" mass="15746">MPIWKSPATLEQITERSRNTLMEHLGIEYLEIGDDYLKARMPVDERTRQTAGILHGGASAALAETLGSIAAGLCVDRERQRIVGLEINANHIRPVTEGWVTGITRPIHVGKTTQIWEIRIHDERDKLVCISRLTVANIAKT</sequence>
<dbReference type="CDD" id="cd03443">
    <property type="entry name" value="PaaI_thioesterase"/>
    <property type="match status" value="1"/>
</dbReference>
<dbReference type="SUPFAM" id="SSF54637">
    <property type="entry name" value="Thioesterase/thiol ester dehydrase-isomerase"/>
    <property type="match status" value="1"/>
</dbReference>
<dbReference type="InterPro" id="IPR029069">
    <property type="entry name" value="HotDog_dom_sf"/>
</dbReference>
<comment type="caution">
    <text evidence="4">The sequence shown here is derived from an EMBL/GenBank/DDBJ whole genome shotgun (WGS) entry which is preliminary data.</text>
</comment>
<accession>A0A7J4ZWC1</accession>
<dbReference type="EMBL" id="VZQZ01000001">
    <property type="protein sequence ID" value="KAB0667749.1"/>
    <property type="molecule type" value="Genomic_DNA"/>
</dbReference>
<reference evidence="4 5" key="1">
    <citation type="submission" date="2019-09" db="EMBL/GenBank/DDBJ databases">
        <title>Geobacter sp. Red96, a novel strain isolated from paddy soil.</title>
        <authorList>
            <person name="Xu Z."/>
            <person name="Masuda Y."/>
            <person name="Itoh H."/>
            <person name="Senoo K."/>
        </authorList>
    </citation>
    <scope>NUCLEOTIDE SEQUENCE [LARGE SCALE GENOMIC DNA]</scope>
    <source>
        <strain evidence="4 5">Red96</strain>
    </source>
</reference>
<dbReference type="Pfam" id="PF03061">
    <property type="entry name" value="4HBT"/>
    <property type="match status" value="1"/>
</dbReference>
<dbReference type="GO" id="GO:0061522">
    <property type="term" value="F:1,4-dihydroxy-2-naphthoyl-CoA thioesterase activity"/>
    <property type="evidence" value="ECO:0007669"/>
    <property type="project" value="TreeGrafter"/>
</dbReference>
<dbReference type="NCBIfam" id="TIGR00369">
    <property type="entry name" value="unchar_dom_1"/>
    <property type="match status" value="1"/>
</dbReference>
<evidence type="ECO:0000259" key="3">
    <source>
        <dbReference type="Pfam" id="PF03061"/>
    </source>
</evidence>
<keyword evidence="5" id="KW-1185">Reference proteome</keyword>
<evidence type="ECO:0000313" key="4">
    <source>
        <dbReference type="EMBL" id="KAB0667749.1"/>
    </source>
</evidence>
<dbReference type="AlphaFoldDB" id="A0A7J4ZWC1"/>
<proteinExistence type="inferred from homology"/>
<dbReference type="PANTHER" id="PTHR43240">
    <property type="entry name" value="1,4-DIHYDROXY-2-NAPHTHOYL-COA THIOESTERASE 1"/>
    <property type="match status" value="1"/>
</dbReference>
<gene>
    <name evidence="4" type="ORF">F6V25_02030</name>
</gene>
<protein>
    <submittedName>
        <fullName evidence="4">Hotdog fold thioesterase</fullName>
    </submittedName>
</protein>
<comment type="similarity">
    <text evidence="1">Belongs to the thioesterase PaaI family.</text>
</comment>
<evidence type="ECO:0000256" key="2">
    <source>
        <dbReference type="ARBA" id="ARBA00022801"/>
    </source>
</evidence>
<name>A0A7J4ZWC1_9BACT</name>
<organism evidence="4 5">
    <name type="scientific">Oryzomonas japonica</name>
    <dbReference type="NCBI Taxonomy" id="2603858"/>
    <lineage>
        <taxon>Bacteria</taxon>
        <taxon>Pseudomonadati</taxon>
        <taxon>Thermodesulfobacteriota</taxon>
        <taxon>Desulfuromonadia</taxon>
        <taxon>Geobacterales</taxon>
        <taxon>Geobacteraceae</taxon>
        <taxon>Oryzomonas</taxon>
    </lineage>
</organism>
<feature type="domain" description="Thioesterase" evidence="3">
    <location>
        <begin position="52"/>
        <end position="129"/>
    </location>
</feature>
<dbReference type="Gene3D" id="3.10.129.10">
    <property type="entry name" value="Hotdog Thioesterase"/>
    <property type="match status" value="1"/>
</dbReference>
<dbReference type="Proteomes" id="UP000420562">
    <property type="component" value="Unassembled WGS sequence"/>
</dbReference>